<evidence type="ECO:0000259" key="3">
    <source>
        <dbReference type="Pfam" id="PF02714"/>
    </source>
</evidence>
<feature type="domain" description="CSC1/OSCA1-like 7TM region" evidence="3">
    <location>
        <begin position="3"/>
        <end position="221"/>
    </location>
</feature>
<evidence type="ECO:0000256" key="1">
    <source>
        <dbReference type="SAM" id="MobiDB-lite"/>
    </source>
</evidence>
<feature type="transmembrane region" description="Helical" evidence="2">
    <location>
        <begin position="201"/>
        <end position="223"/>
    </location>
</feature>
<dbReference type="PANTHER" id="PTHR13018:SF117">
    <property type="entry name" value="CSC1-LIKE PROTEIN RXW8"/>
    <property type="match status" value="1"/>
</dbReference>
<feature type="transmembrane region" description="Helical" evidence="2">
    <location>
        <begin position="48"/>
        <end position="67"/>
    </location>
</feature>
<accession>A0A2P2IPP4</accession>
<organism evidence="4">
    <name type="scientific">Rhizophora mucronata</name>
    <name type="common">Asiatic mangrove</name>
    <dbReference type="NCBI Taxonomy" id="61149"/>
    <lineage>
        <taxon>Eukaryota</taxon>
        <taxon>Viridiplantae</taxon>
        <taxon>Streptophyta</taxon>
        <taxon>Embryophyta</taxon>
        <taxon>Tracheophyta</taxon>
        <taxon>Spermatophyta</taxon>
        <taxon>Magnoliopsida</taxon>
        <taxon>eudicotyledons</taxon>
        <taxon>Gunneridae</taxon>
        <taxon>Pentapetalae</taxon>
        <taxon>rosids</taxon>
        <taxon>fabids</taxon>
        <taxon>Malpighiales</taxon>
        <taxon>Rhizophoraceae</taxon>
        <taxon>Rhizophora</taxon>
    </lineage>
</organism>
<evidence type="ECO:0000313" key="4">
    <source>
        <dbReference type="EMBL" id="MBW83195.1"/>
    </source>
</evidence>
<dbReference type="GO" id="GO:0005886">
    <property type="term" value="C:plasma membrane"/>
    <property type="evidence" value="ECO:0007669"/>
    <property type="project" value="TreeGrafter"/>
</dbReference>
<dbReference type="GO" id="GO:0005227">
    <property type="term" value="F:calcium-activated cation channel activity"/>
    <property type="evidence" value="ECO:0007669"/>
    <property type="project" value="InterPro"/>
</dbReference>
<name>A0A2P2IPP4_RHIMU</name>
<keyword evidence="2" id="KW-0812">Transmembrane</keyword>
<dbReference type="Pfam" id="PF02714">
    <property type="entry name" value="RSN1_7TM"/>
    <property type="match status" value="1"/>
</dbReference>
<feature type="transmembrane region" description="Helical" evidence="2">
    <location>
        <begin position="229"/>
        <end position="247"/>
    </location>
</feature>
<dbReference type="InterPro" id="IPR003864">
    <property type="entry name" value="CSC1/OSCA1-like_7TM"/>
</dbReference>
<proteinExistence type="predicted"/>
<dbReference type="InterPro" id="IPR045122">
    <property type="entry name" value="Csc1-like"/>
</dbReference>
<evidence type="ECO:0000256" key="2">
    <source>
        <dbReference type="SAM" id="Phobius"/>
    </source>
</evidence>
<protein>
    <recommendedName>
        <fullName evidence="3">CSC1/OSCA1-like 7TM region domain-containing protein</fullName>
    </recommendedName>
</protein>
<sequence length="326" mass="37169">MDHLVTGYLPSVILMLFLYTVPPTMMLFSSVEGPVSRSGRKKSACLKILYFTIWNVFFVNVLSGSVISQLSVFTSVRDIPTQLAKAIPTQATFFMTYVLTSGWASLACELMQVFPLLCNLIRKFILRKKEDSSYWLMSFPYHTEVPRVLLFGLIGFTCAIMAPLILPFVLIYFSLAYLVYKNQILNVYIQKYQSGGLYWPTVHNTTIFSLVLTQIIALGVFGIKESPVASSFTIPLVVGTLLFNEYCRQRFHPVFKKHAAQILIEMDRHNEQYGKMEEIYQQLHSAYCQLPIKSHELCDAACKNSNENREHAQDPEAIRPGKEISE</sequence>
<keyword evidence="2" id="KW-0472">Membrane</keyword>
<dbReference type="PANTHER" id="PTHR13018">
    <property type="entry name" value="PROBABLE MEMBRANE PROTEIN DUF221-RELATED"/>
    <property type="match status" value="1"/>
</dbReference>
<keyword evidence="2" id="KW-1133">Transmembrane helix</keyword>
<reference evidence="4" key="1">
    <citation type="submission" date="2018-02" db="EMBL/GenBank/DDBJ databases">
        <title>Rhizophora mucronata_Transcriptome.</title>
        <authorList>
            <person name="Meera S.P."/>
            <person name="Sreeshan A."/>
            <person name="Augustine A."/>
        </authorList>
    </citation>
    <scope>NUCLEOTIDE SEQUENCE</scope>
    <source>
        <tissue evidence="4">Leaf</tissue>
    </source>
</reference>
<feature type="region of interest" description="Disordered" evidence="1">
    <location>
        <begin position="306"/>
        <end position="326"/>
    </location>
</feature>
<feature type="transmembrane region" description="Helical" evidence="2">
    <location>
        <begin position="6"/>
        <end position="28"/>
    </location>
</feature>
<feature type="transmembrane region" description="Helical" evidence="2">
    <location>
        <begin position="148"/>
        <end position="180"/>
    </location>
</feature>
<dbReference type="EMBL" id="GGEC01002712">
    <property type="protein sequence ID" value="MBW83195.1"/>
    <property type="molecule type" value="Transcribed_RNA"/>
</dbReference>
<dbReference type="AlphaFoldDB" id="A0A2P2IPP4"/>